<dbReference type="GO" id="GO:0033353">
    <property type="term" value="P:S-adenosylmethionine cycle"/>
    <property type="evidence" value="ECO:0007669"/>
    <property type="project" value="TreeGrafter"/>
</dbReference>
<dbReference type="InterPro" id="IPR000043">
    <property type="entry name" value="Adenosylhomocysteinase-like"/>
</dbReference>
<organism evidence="7 8">
    <name type="scientific">Babesia gibsoni</name>
    <dbReference type="NCBI Taxonomy" id="33632"/>
    <lineage>
        <taxon>Eukaryota</taxon>
        <taxon>Sar</taxon>
        <taxon>Alveolata</taxon>
        <taxon>Apicomplexa</taxon>
        <taxon>Aconoidasida</taxon>
        <taxon>Piroplasmida</taxon>
        <taxon>Babesiidae</taxon>
        <taxon>Babesia</taxon>
    </lineage>
</organism>
<dbReference type="InterPro" id="IPR020082">
    <property type="entry name" value="S-Ado-L-homoCys_hydrolase_CS"/>
</dbReference>
<dbReference type="Pfam" id="PF00670">
    <property type="entry name" value="AdoHcyase_NAD"/>
    <property type="match status" value="1"/>
</dbReference>
<sequence>MTDLMNQLEPRVEGLCKDISLKEGGKIQMKLCMEEAPGLACLLEEEEPNQPLKGVRVSGCIHLTGETGCLMLTLARLGATVRWSSSNQYSAIDNICAALVAYHSEKCTIFAWEGETTEEFWWCVYQTLVWPDADGPDVMIDDGASAYTMLKYGVDLEKRHKKDGSFLRAEEFDPHDRDMQCLVKFLNKLVVDRGYFWEKMAEKVVGLSEETTFGVTRFRKFLNSCGLLFPVFSANDCVTKHKFDNIYGCRHSGIHGILSGAEGFLMGGKTAVVIGYGNVGKGMAQGLRGQGAIVKVTEIDPICALQAVMDGYEVVHMDDVVETADFFISTTGGIDTITVEHMRRMKNNAVLGNIGQGEQEIQMSELRQTEGVEVINIKPNSDIYRFKDTGRGVIILSHGRLYNLGCASGHPAFVMSASFTNQALCVLNLWKHKDDGKYGKTIHTLPKLLDEAVARYHLKALNIKLTVPTLRQCEFLGIQPGGPFKEDGYHY</sequence>
<evidence type="ECO:0000256" key="5">
    <source>
        <dbReference type="PIRSR" id="PIRSR001109-2"/>
    </source>
</evidence>
<feature type="binding site" evidence="5">
    <location>
        <position position="298"/>
    </location>
    <ligand>
        <name>NAD(+)</name>
        <dbReference type="ChEBI" id="CHEBI:57540"/>
    </ligand>
</feature>
<dbReference type="CDD" id="cd00401">
    <property type="entry name" value="SAHH"/>
    <property type="match status" value="1"/>
</dbReference>
<dbReference type="PROSITE" id="PS00739">
    <property type="entry name" value="ADOHCYASE_2"/>
    <property type="match status" value="1"/>
</dbReference>
<comment type="caution">
    <text evidence="7">The sequence shown here is derived from an EMBL/GenBank/DDBJ whole genome shotgun (WGS) entry which is preliminary data.</text>
</comment>
<gene>
    <name evidence="7" type="ORF">BgAZ_305760</name>
</gene>
<dbReference type="GO" id="GO:0006730">
    <property type="term" value="P:one-carbon metabolic process"/>
    <property type="evidence" value="ECO:0007669"/>
    <property type="project" value="UniProtKB-KW"/>
</dbReference>
<dbReference type="Gene3D" id="3.40.50.1480">
    <property type="entry name" value="Adenosylhomocysteinase-like"/>
    <property type="match status" value="1"/>
</dbReference>
<dbReference type="GO" id="GO:0004013">
    <property type="term" value="F:adenosylhomocysteinase activity"/>
    <property type="evidence" value="ECO:0007669"/>
    <property type="project" value="TreeGrafter"/>
</dbReference>
<name>A0AAD8PD78_BABGI</name>
<comment type="similarity">
    <text evidence="1">Belongs to the adenosylhomocysteinase family.</text>
</comment>
<comment type="cofactor">
    <cofactor evidence="5">
        <name>NAD(+)</name>
        <dbReference type="ChEBI" id="CHEBI:57540"/>
    </cofactor>
    <text evidence="5">Binds 1 NAD(+) per subunit.</text>
</comment>
<dbReference type="InterPro" id="IPR042172">
    <property type="entry name" value="Adenosylhomocyst_ase-like_sf"/>
</dbReference>
<dbReference type="SUPFAM" id="SSF52283">
    <property type="entry name" value="Formate/glycerate dehydrogenase catalytic domain-like"/>
    <property type="match status" value="1"/>
</dbReference>
<evidence type="ECO:0000259" key="6">
    <source>
        <dbReference type="SMART" id="SM00997"/>
    </source>
</evidence>
<feature type="binding site" evidence="5">
    <location>
        <position position="403"/>
    </location>
    <ligand>
        <name>NAD(+)</name>
        <dbReference type="ChEBI" id="CHEBI:57540"/>
    </ligand>
</feature>
<evidence type="ECO:0000256" key="3">
    <source>
        <dbReference type="ARBA" id="ARBA00023027"/>
    </source>
</evidence>
<dbReference type="AlphaFoldDB" id="A0AAD8PD78"/>
<feature type="binding site" evidence="4">
    <location>
        <position position="64"/>
    </location>
    <ligand>
        <name>substrate</name>
    </ligand>
</feature>
<dbReference type="SMART" id="SM00996">
    <property type="entry name" value="AdoHcyase"/>
    <property type="match status" value="1"/>
</dbReference>
<dbReference type="GO" id="GO:0005829">
    <property type="term" value="C:cytosol"/>
    <property type="evidence" value="ECO:0007669"/>
    <property type="project" value="TreeGrafter"/>
</dbReference>
<feature type="binding site" evidence="5">
    <location>
        <position position="410"/>
    </location>
    <ligand>
        <name>NAD(+)</name>
        <dbReference type="ChEBI" id="CHEBI:57540"/>
    </ligand>
</feature>
<protein>
    <submittedName>
        <fullName evidence="7">Adenosylhomocysteinase-like protein</fullName>
    </submittedName>
</protein>
<dbReference type="InterPro" id="IPR036291">
    <property type="entry name" value="NAD(P)-bd_dom_sf"/>
</dbReference>
<feature type="binding site" evidence="4">
    <location>
        <position position="244"/>
    </location>
    <ligand>
        <name>substrate</name>
    </ligand>
</feature>
<dbReference type="Gene3D" id="3.40.50.720">
    <property type="entry name" value="NAD(P)-binding Rossmann-like Domain"/>
    <property type="match status" value="1"/>
</dbReference>
<dbReference type="PANTHER" id="PTHR23420">
    <property type="entry name" value="ADENOSYLHOMOCYSTEINASE"/>
    <property type="match status" value="1"/>
</dbReference>
<evidence type="ECO:0000256" key="2">
    <source>
        <dbReference type="ARBA" id="ARBA00022563"/>
    </source>
</evidence>
<accession>A0AAD8PD78</accession>
<evidence type="ECO:0000256" key="1">
    <source>
        <dbReference type="ARBA" id="ARBA00007122"/>
    </source>
</evidence>
<evidence type="ECO:0000256" key="4">
    <source>
        <dbReference type="PIRSR" id="PIRSR001109-1"/>
    </source>
</evidence>
<dbReference type="SMART" id="SM00997">
    <property type="entry name" value="AdoHcyase_NAD"/>
    <property type="match status" value="1"/>
</dbReference>
<evidence type="ECO:0000313" key="8">
    <source>
        <dbReference type="Proteomes" id="UP001230268"/>
    </source>
</evidence>
<dbReference type="SUPFAM" id="SSF51735">
    <property type="entry name" value="NAD(P)-binding Rossmann-fold domains"/>
    <property type="match status" value="1"/>
</dbReference>
<evidence type="ECO:0000313" key="7">
    <source>
        <dbReference type="EMBL" id="KAK1443058.1"/>
    </source>
</evidence>
<keyword evidence="2" id="KW-0554">One-carbon metabolism</keyword>
<feature type="binding site" evidence="4">
    <location>
        <position position="240"/>
    </location>
    <ligand>
        <name>substrate</name>
    </ligand>
</feature>
<keyword evidence="8" id="KW-1185">Reference proteome</keyword>
<feature type="binding site" evidence="4">
    <location>
        <position position="210"/>
    </location>
    <ligand>
        <name>substrate</name>
    </ligand>
</feature>
<dbReference type="Proteomes" id="UP001230268">
    <property type="component" value="Unassembled WGS sequence"/>
</dbReference>
<dbReference type="InterPro" id="IPR015878">
    <property type="entry name" value="Ado_hCys_hydrolase_NAD-bd"/>
</dbReference>
<dbReference type="Pfam" id="PF05221">
    <property type="entry name" value="AdoHcyase"/>
    <property type="match status" value="1"/>
</dbReference>
<keyword evidence="3 5" id="KW-0520">NAD</keyword>
<feature type="binding site" evidence="5">
    <location>
        <begin position="277"/>
        <end position="282"/>
    </location>
    <ligand>
        <name>NAD(+)</name>
        <dbReference type="ChEBI" id="CHEBI:57540"/>
    </ligand>
</feature>
<dbReference type="PIRSF" id="PIRSF001109">
    <property type="entry name" value="Ad_hcy_hydrolase"/>
    <property type="match status" value="1"/>
</dbReference>
<feature type="binding site" evidence="4">
    <location>
        <position position="142"/>
    </location>
    <ligand>
        <name>substrate</name>
    </ligand>
</feature>
<proteinExistence type="inferred from homology"/>
<reference evidence="7" key="1">
    <citation type="submission" date="2023-08" db="EMBL/GenBank/DDBJ databases">
        <title>Draft sequence of the Babesia gibsoni genome.</title>
        <authorList>
            <person name="Yamagishi J.Y."/>
            <person name="Xuan X.X."/>
        </authorList>
    </citation>
    <scope>NUCLEOTIDE SEQUENCE</scope>
    <source>
        <strain evidence="7">Azabu</strain>
    </source>
</reference>
<dbReference type="EMBL" id="JAVEPI010000003">
    <property type="protein sequence ID" value="KAK1443058.1"/>
    <property type="molecule type" value="Genomic_DNA"/>
</dbReference>
<feature type="domain" description="S-adenosyl-L-homocysteine hydrolase NAD binding" evidence="6">
    <location>
        <begin position="245"/>
        <end position="409"/>
    </location>
</feature>
<dbReference type="PANTHER" id="PTHR23420:SF0">
    <property type="entry name" value="ADENOSYLHOMOCYSTEINASE"/>
    <property type="match status" value="1"/>
</dbReference>